<dbReference type="PANTHER" id="PTHR36527:SF6">
    <property type="entry name" value="TUBULIN_FTSZ GTPASE DOMAIN-CONTAINING PROTEIN"/>
    <property type="match status" value="1"/>
</dbReference>
<sequence>MRCAGPATSGNTLFVGPAGIKPLPSPGLVTDHFSQATLHVRVRKCPPHFYNFLPPRFALQQPNSSTWGGRGGEGGITLNSPVKGRRLDNDQLFWPMRRECISIHVGQAGVQIGNACWELYCLEHGIQPDGQMPSDKTIGGAKLAPASTCPVPCSWISSPLSS</sequence>
<keyword evidence="2" id="KW-1185">Reference proteome</keyword>
<name>A0ABD0KNH0_9CAEN</name>
<comment type="caution">
    <text evidence="1">The sequence shown here is derived from an EMBL/GenBank/DDBJ whole genome shotgun (WGS) entry which is preliminary data.</text>
</comment>
<dbReference type="Proteomes" id="UP001519460">
    <property type="component" value="Unassembled WGS sequence"/>
</dbReference>
<gene>
    <name evidence="1" type="ORF">BaRGS_00020251</name>
</gene>
<dbReference type="PANTHER" id="PTHR36527">
    <property type="entry name" value="OS01G0282866 PROTEIN"/>
    <property type="match status" value="1"/>
</dbReference>
<evidence type="ECO:0000313" key="1">
    <source>
        <dbReference type="EMBL" id="KAK7488466.1"/>
    </source>
</evidence>
<accession>A0ABD0KNH0</accession>
<reference evidence="1 2" key="1">
    <citation type="journal article" date="2023" name="Sci. Data">
        <title>Genome assembly of the Korean intertidal mud-creeper Batillaria attramentaria.</title>
        <authorList>
            <person name="Patra A.K."/>
            <person name="Ho P.T."/>
            <person name="Jun S."/>
            <person name="Lee S.J."/>
            <person name="Kim Y."/>
            <person name="Won Y.J."/>
        </authorList>
    </citation>
    <scope>NUCLEOTIDE SEQUENCE [LARGE SCALE GENOMIC DNA]</scope>
    <source>
        <strain evidence="1">Wonlab-2016</strain>
    </source>
</reference>
<evidence type="ECO:0000313" key="2">
    <source>
        <dbReference type="Proteomes" id="UP001519460"/>
    </source>
</evidence>
<dbReference type="InterPro" id="IPR036525">
    <property type="entry name" value="Tubulin/FtsZ_GTPase_sf"/>
</dbReference>
<organism evidence="1 2">
    <name type="scientific">Batillaria attramentaria</name>
    <dbReference type="NCBI Taxonomy" id="370345"/>
    <lineage>
        <taxon>Eukaryota</taxon>
        <taxon>Metazoa</taxon>
        <taxon>Spiralia</taxon>
        <taxon>Lophotrochozoa</taxon>
        <taxon>Mollusca</taxon>
        <taxon>Gastropoda</taxon>
        <taxon>Caenogastropoda</taxon>
        <taxon>Sorbeoconcha</taxon>
        <taxon>Cerithioidea</taxon>
        <taxon>Batillariidae</taxon>
        <taxon>Batillaria</taxon>
    </lineage>
</organism>
<feature type="non-terminal residue" evidence="1">
    <location>
        <position position="162"/>
    </location>
</feature>
<evidence type="ECO:0008006" key="3">
    <source>
        <dbReference type="Google" id="ProtNLM"/>
    </source>
</evidence>
<protein>
    <recommendedName>
        <fullName evidence="3">Tubulin/FtsZ GTPase domain-containing protein</fullName>
    </recommendedName>
</protein>
<dbReference type="EMBL" id="JACVVK020000150">
    <property type="protein sequence ID" value="KAK7488466.1"/>
    <property type="molecule type" value="Genomic_DNA"/>
</dbReference>
<proteinExistence type="predicted"/>
<dbReference type="Gene3D" id="3.40.50.1440">
    <property type="entry name" value="Tubulin/FtsZ, GTPase domain"/>
    <property type="match status" value="1"/>
</dbReference>
<dbReference type="AlphaFoldDB" id="A0ABD0KNH0"/>
<dbReference type="SUPFAM" id="SSF52490">
    <property type="entry name" value="Tubulin nucleotide-binding domain-like"/>
    <property type="match status" value="1"/>
</dbReference>